<comment type="caution">
    <text evidence="1">The sequence shown here is derived from an EMBL/GenBank/DDBJ whole genome shotgun (WGS) entry which is preliminary data.</text>
</comment>
<evidence type="ECO:0000313" key="1">
    <source>
        <dbReference type="EMBL" id="GGC94577.1"/>
    </source>
</evidence>
<gene>
    <name evidence="1" type="ORF">GCM10010994_60430</name>
</gene>
<dbReference type="AlphaFoldDB" id="A0A916XR53"/>
<sequence length="64" mass="6738">MAAHQFFYAGAGHEPGRELVRACVRLALAGKGAIPLPWLMDLPAHSVAALHDVVSGVIDEMSDA</sequence>
<protein>
    <submittedName>
        <fullName evidence="1">Uncharacterized protein</fullName>
    </submittedName>
</protein>
<reference evidence="1" key="1">
    <citation type="journal article" date="2014" name="Int. J. Syst. Evol. Microbiol.">
        <title>Complete genome sequence of Corynebacterium casei LMG S-19264T (=DSM 44701T), isolated from a smear-ripened cheese.</title>
        <authorList>
            <consortium name="US DOE Joint Genome Institute (JGI-PGF)"/>
            <person name="Walter F."/>
            <person name="Albersmeier A."/>
            <person name="Kalinowski J."/>
            <person name="Ruckert C."/>
        </authorList>
    </citation>
    <scope>NUCLEOTIDE SEQUENCE</scope>
    <source>
        <strain evidence="1">CGMCC 1.12919</strain>
    </source>
</reference>
<name>A0A916XR53_9HYPH</name>
<dbReference type="EMBL" id="BMGG01000019">
    <property type="protein sequence ID" value="GGC94577.1"/>
    <property type="molecule type" value="Genomic_DNA"/>
</dbReference>
<dbReference type="Proteomes" id="UP000637002">
    <property type="component" value="Unassembled WGS sequence"/>
</dbReference>
<proteinExistence type="predicted"/>
<keyword evidence="2" id="KW-1185">Reference proteome</keyword>
<evidence type="ECO:0000313" key="2">
    <source>
        <dbReference type="Proteomes" id="UP000637002"/>
    </source>
</evidence>
<accession>A0A916XR53</accession>
<reference evidence="1" key="2">
    <citation type="submission" date="2020-09" db="EMBL/GenBank/DDBJ databases">
        <authorList>
            <person name="Sun Q."/>
            <person name="Zhou Y."/>
        </authorList>
    </citation>
    <scope>NUCLEOTIDE SEQUENCE</scope>
    <source>
        <strain evidence="1">CGMCC 1.12919</strain>
    </source>
</reference>
<organism evidence="1 2">
    <name type="scientific">Chelatococcus reniformis</name>
    <dbReference type="NCBI Taxonomy" id="1494448"/>
    <lineage>
        <taxon>Bacteria</taxon>
        <taxon>Pseudomonadati</taxon>
        <taxon>Pseudomonadota</taxon>
        <taxon>Alphaproteobacteria</taxon>
        <taxon>Hyphomicrobiales</taxon>
        <taxon>Chelatococcaceae</taxon>
        <taxon>Chelatococcus</taxon>
    </lineage>
</organism>